<dbReference type="Pfam" id="PF00550">
    <property type="entry name" value="PP-binding"/>
    <property type="match status" value="2"/>
</dbReference>
<dbReference type="Gene3D" id="3.40.47.10">
    <property type="match status" value="1"/>
</dbReference>
<dbReference type="InterPro" id="IPR009081">
    <property type="entry name" value="PP-bd_ACP"/>
</dbReference>
<keyword evidence="4" id="KW-0511">Multifunctional enzyme</keyword>
<dbReference type="CDD" id="cd02440">
    <property type="entry name" value="AdoMet_MTases"/>
    <property type="match status" value="1"/>
</dbReference>
<feature type="domain" description="Carrier" evidence="5">
    <location>
        <begin position="453"/>
        <end position="529"/>
    </location>
</feature>
<evidence type="ECO:0008006" key="9">
    <source>
        <dbReference type="Google" id="ProtNLM"/>
    </source>
</evidence>
<feature type="domain" description="Ketosynthase family 3 (KS3)" evidence="6">
    <location>
        <begin position="532"/>
        <end position="856"/>
    </location>
</feature>
<dbReference type="PROSITE" id="PS00012">
    <property type="entry name" value="PHOSPHOPANTETHEINE"/>
    <property type="match status" value="2"/>
</dbReference>
<dbReference type="InterPro" id="IPR036736">
    <property type="entry name" value="ACP-like_sf"/>
</dbReference>
<keyword evidence="2" id="KW-0597">Phosphoprotein</keyword>
<dbReference type="SUPFAM" id="SSF47336">
    <property type="entry name" value="ACP-like"/>
    <property type="match status" value="2"/>
</dbReference>
<dbReference type="Proteomes" id="UP001445335">
    <property type="component" value="Unassembled WGS sequence"/>
</dbReference>
<dbReference type="PANTHER" id="PTHR43775:SF37">
    <property type="entry name" value="SI:DKEY-61P9.11"/>
    <property type="match status" value="1"/>
</dbReference>
<dbReference type="InterPro" id="IPR006162">
    <property type="entry name" value="Ppantetheine_attach_site"/>
</dbReference>
<evidence type="ECO:0000256" key="2">
    <source>
        <dbReference type="ARBA" id="ARBA00022553"/>
    </source>
</evidence>
<reference evidence="7 8" key="1">
    <citation type="journal article" date="2024" name="Nat. Commun.">
        <title>Phylogenomics reveals the evolutionary origins of lichenization in chlorophyte algae.</title>
        <authorList>
            <person name="Puginier C."/>
            <person name="Libourel C."/>
            <person name="Otte J."/>
            <person name="Skaloud P."/>
            <person name="Haon M."/>
            <person name="Grisel S."/>
            <person name="Petersen M."/>
            <person name="Berrin J.G."/>
            <person name="Delaux P.M."/>
            <person name="Dal Grande F."/>
            <person name="Keller J."/>
        </authorList>
    </citation>
    <scope>NUCLEOTIDE SEQUENCE [LARGE SCALE GENOMIC DNA]</scope>
    <source>
        <strain evidence="7 8">SAG 245.80</strain>
    </source>
</reference>
<dbReference type="InterPro" id="IPR050091">
    <property type="entry name" value="PKS_NRPS_Biosynth_Enz"/>
</dbReference>
<dbReference type="AlphaFoldDB" id="A0AAW1S8I1"/>
<dbReference type="SMART" id="SM00823">
    <property type="entry name" value="PKS_PP"/>
    <property type="match status" value="1"/>
</dbReference>
<dbReference type="GO" id="GO:0004312">
    <property type="term" value="F:fatty acid synthase activity"/>
    <property type="evidence" value="ECO:0007669"/>
    <property type="project" value="TreeGrafter"/>
</dbReference>
<dbReference type="Pfam" id="PF02801">
    <property type="entry name" value="Ketoacyl-synt_C"/>
    <property type="match status" value="1"/>
</dbReference>
<evidence type="ECO:0000259" key="5">
    <source>
        <dbReference type="PROSITE" id="PS50075"/>
    </source>
</evidence>
<dbReference type="SUPFAM" id="SSF53335">
    <property type="entry name" value="S-adenosyl-L-methionine-dependent methyltransferases"/>
    <property type="match status" value="2"/>
</dbReference>
<evidence type="ECO:0000256" key="1">
    <source>
        <dbReference type="ARBA" id="ARBA00022450"/>
    </source>
</evidence>
<organism evidence="7 8">
    <name type="scientific">Elliptochloris bilobata</name>
    <dbReference type="NCBI Taxonomy" id="381761"/>
    <lineage>
        <taxon>Eukaryota</taxon>
        <taxon>Viridiplantae</taxon>
        <taxon>Chlorophyta</taxon>
        <taxon>core chlorophytes</taxon>
        <taxon>Trebouxiophyceae</taxon>
        <taxon>Trebouxiophyceae incertae sedis</taxon>
        <taxon>Elliptochloris clade</taxon>
        <taxon>Elliptochloris</taxon>
    </lineage>
</organism>
<dbReference type="InterPro" id="IPR013217">
    <property type="entry name" value="Methyltransf_12"/>
</dbReference>
<dbReference type="InterPro" id="IPR020841">
    <property type="entry name" value="PKS_Beta-ketoAc_synthase_dom"/>
</dbReference>
<keyword evidence="3" id="KW-0808">Transferase</keyword>
<evidence type="ECO:0000313" key="8">
    <source>
        <dbReference type="Proteomes" id="UP001445335"/>
    </source>
</evidence>
<dbReference type="GO" id="GO:0006633">
    <property type="term" value="P:fatty acid biosynthetic process"/>
    <property type="evidence" value="ECO:0007669"/>
    <property type="project" value="TreeGrafter"/>
</dbReference>
<dbReference type="SMART" id="SM00825">
    <property type="entry name" value="PKS_KS"/>
    <property type="match status" value="1"/>
</dbReference>
<dbReference type="InterPro" id="IPR014031">
    <property type="entry name" value="Ketoacyl_synth_C"/>
</dbReference>
<dbReference type="SMART" id="SM01294">
    <property type="entry name" value="PKS_PP_betabranch"/>
    <property type="match status" value="1"/>
</dbReference>
<dbReference type="GO" id="GO:0031177">
    <property type="term" value="F:phosphopantetheine binding"/>
    <property type="evidence" value="ECO:0007669"/>
    <property type="project" value="InterPro"/>
</dbReference>
<dbReference type="InterPro" id="IPR016039">
    <property type="entry name" value="Thiolase-like"/>
</dbReference>
<dbReference type="EMBL" id="JALJOU010000010">
    <property type="protein sequence ID" value="KAK9841758.1"/>
    <property type="molecule type" value="Genomic_DNA"/>
</dbReference>
<dbReference type="Pfam" id="PF08242">
    <property type="entry name" value="Methyltransf_12"/>
    <property type="match status" value="1"/>
</dbReference>
<accession>A0AAW1S8I1</accession>
<dbReference type="InterPro" id="IPR029063">
    <property type="entry name" value="SAM-dependent_MTases_sf"/>
</dbReference>
<dbReference type="CDD" id="cd00833">
    <property type="entry name" value="PKS"/>
    <property type="match status" value="1"/>
</dbReference>
<proteinExistence type="predicted"/>
<evidence type="ECO:0000313" key="7">
    <source>
        <dbReference type="EMBL" id="KAK9841758.1"/>
    </source>
</evidence>
<keyword evidence="1" id="KW-0596">Phosphopantetheine</keyword>
<dbReference type="PROSITE" id="PS50075">
    <property type="entry name" value="CARRIER"/>
    <property type="match status" value="1"/>
</dbReference>
<evidence type="ECO:0000256" key="4">
    <source>
        <dbReference type="ARBA" id="ARBA00023268"/>
    </source>
</evidence>
<dbReference type="Pfam" id="PF00109">
    <property type="entry name" value="ketoacyl-synt"/>
    <property type="match status" value="1"/>
</dbReference>
<keyword evidence="8" id="KW-1185">Reference proteome</keyword>
<evidence type="ECO:0000259" key="6">
    <source>
        <dbReference type="PROSITE" id="PS52004"/>
    </source>
</evidence>
<dbReference type="InterPro" id="IPR014030">
    <property type="entry name" value="Ketoacyl_synth_N"/>
</dbReference>
<protein>
    <recommendedName>
        <fullName evidence="9">Carrier domain-containing protein</fullName>
    </recommendedName>
</protein>
<evidence type="ECO:0000256" key="3">
    <source>
        <dbReference type="ARBA" id="ARBA00022679"/>
    </source>
</evidence>
<gene>
    <name evidence="7" type="ORF">WJX81_001098</name>
</gene>
<name>A0AAW1S8I1_9CHLO</name>
<dbReference type="InterPro" id="IPR020806">
    <property type="entry name" value="PKS_PP-bd"/>
</dbReference>
<dbReference type="Gene3D" id="3.40.50.150">
    <property type="entry name" value="Vaccinia Virus protein VP39"/>
    <property type="match status" value="2"/>
</dbReference>
<sequence>MLRRDDLPTGLEAAVVEFERWRMVGALLEILRDAAFLEEEAVAEGGNAAAFVASPAVADAGVRAEVAALGPAAARICAGDGAALASNAALVDACLGALPGILTGRQKVTDAMFPGGLPALVEPIYSSPLLSAPFNEQLAAALRAFVLARLEGFEQGSLDALFATNVLHATRNMAATLRRCKALLRTGGLLLANELCARTEFLTLTFGLTDGWWLFDDPARRIPGSPLLSRHGRQKVTDVMFPGGSPALVEPIYSSPLLSAPFNEQLAAAIVAYARDRFQALPEGERLRVVEIGSGSGGTSAVVMAALDGLGGRADFVYTDLSPQLVAYGRRTYGPKYPFARFHALDIEHDLAPQGFGIGRYDVVFATNLLHATRDMAATLANCKALLRPGGLLLANELTAKTTFLTLTFGLTEGWWLYGDASRRIPGLDSIGTVELRNAHETVWDERGTSAAGGIEQVADELQGIVSELLGATVPDDQPLMEAGLDSIGAVELRNAVGARFHTDLPATAAFDYPTEVLEAIAGVLGERIPPDRPLMEAGLDSIGAVELRNAVSFDACMLEAADLPRSIPLERWDAESLDAPAEIVQTNALRFAALLRSGTARFDSGAFRLGSAEAAALDPQQRLLLEQVAGALQEYAAALERLAVAPSVAVLTGSGLNFMVGRVSYTFGLQGPCIGMDTACSSSLVAAHLAAAGLAAGEAAAALAAGVNLILLPQTAVHMARLGALSSVGRSRTFDAAADGYGRGEGCVAIALRRSGAQHGARVLAVLRGSAVNQAGRSSGLTAPNGPAQSALVRSALAVAQLSAGDIALVSVHGTGTPLGDPIEVGALGEGLATPHGRKVGRLTLGTPVQNPPWI</sequence>
<dbReference type="SUPFAM" id="SSF53901">
    <property type="entry name" value="Thiolase-like"/>
    <property type="match status" value="1"/>
</dbReference>
<comment type="caution">
    <text evidence="7">The sequence shown here is derived from an EMBL/GenBank/DDBJ whole genome shotgun (WGS) entry which is preliminary data.</text>
</comment>
<dbReference type="PANTHER" id="PTHR43775">
    <property type="entry name" value="FATTY ACID SYNTHASE"/>
    <property type="match status" value="1"/>
</dbReference>
<dbReference type="PROSITE" id="PS52004">
    <property type="entry name" value="KS3_2"/>
    <property type="match status" value="1"/>
</dbReference>
<dbReference type="Gene3D" id="1.10.1200.10">
    <property type="entry name" value="ACP-like"/>
    <property type="match status" value="2"/>
</dbReference>